<evidence type="ECO:0000313" key="3">
    <source>
        <dbReference type="Proteomes" id="UP001346869"/>
    </source>
</evidence>
<comment type="caution">
    <text evidence="2">The sequence shown here is derived from an EMBL/GenBank/DDBJ whole genome shotgun (WGS) entry which is preliminary data.</text>
</comment>
<reference evidence="2 3" key="1">
    <citation type="journal article" date="2023" name="Genes (Basel)">
        <title>Chromosome-Level Genome Assembly and Circadian Gene Repertoire of the Patagonia Blennie Eleginops maclovinus-The Closest Ancestral Proxy of Antarctic Cryonotothenioids.</title>
        <authorList>
            <person name="Cheng C.C."/>
            <person name="Rivera-Colon A.G."/>
            <person name="Minhas B.F."/>
            <person name="Wilson L."/>
            <person name="Rayamajhi N."/>
            <person name="Vargas-Chacoff L."/>
            <person name="Catchen J.M."/>
        </authorList>
    </citation>
    <scope>NUCLEOTIDE SEQUENCE [LARGE SCALE GENOMIC DNA]</scope>
    <source>
        <strain evidence="2">JMC-PN-2008</strain>
    </source>
</reference>
<proteinExistence type="predicted"/>
<feature type="region of interest" description="Disordered" evidence="1">
    <location>
        <begin position="101"/>
        <end position="161"/>
    </location>
</feature>
<gene>
    <name evidence="2" type="ORF">PBY51_003730</name>
</gene>
<protein>
    <submittedName>
        <fullName evidence="2">Uncharacterized protein</fullName>
    </submittedName>
</protein>
<dbReference type="AlphaFoldDB" id="A0AAN7Y1N7"/>
<organism evidence="2 3">
    <name type="scientific">Eleginops maclovinus</name>
    <name type="common">Patagonian blennie</name>
    <name type="synonym">Eleginus maclovinus</name>
    <dbReference type="NCBI Taxonomy" id="56733"/>
    <lineage>
        <taxon>Eukaryota</taxon>
        <taxon>Metazoa</taxon>
        <taxon>Chordata</taxon>
        <taxon>Craniata</taxon>
        <taxon>Vertebrata</taxon>
        <taxon>Euteleostomi</taxon>
        <taxon>Actinopterygii</taxon>
        <taxon>Neopterygii</taxon>
        <taxon>Teleostei</taxon>
        <taxon>Neoteleostei</taxon>
        <taxon>Acanthomorphata</taxon>
        <taxon>Eupercaria</taxon>
        <taxon>Perciformes</taxon>
        <taxon>Notothenioidei</taxon>
        <taxon>Eleginopidae</taxon>
        <taxon>Eleginops</taxon>
    </lineage>
</organism>
<evidence type="ECO:0000313" key="2">
    <source>
        <dbReference type="EMBL" id="KAK5870816.1"/>
    </source>
</evidence>
<dbReference type="Proteomes" id="UP001346869">
    <property type="component" value="Unassembled WGS sequence"/>
</dbReference>
<reference evidence="2 3" key="2">
    <citation type="journal article" date="2023" name="Mol. Biol. Evol.">
        <title>Genomics of Secondarily Temperate Adaptation in the Only Non-Antarctic Icefish.</title>
        <authorList>
            <person name="Rivera-Colon A.G."/>
            <person name="Rayamajhi N."/>
            <person name="Minhas B.F."/>
            <person name="Madrigal G."/>
            <person name="Bilyk K.T."/>
            <person name="Yoon V."/>
            <person name="Hune M."/>
            <person name="Gregory S."/>
            <person name="Cheng C.H.C."/>
            <person name="Catchen J.M."/>
        </authorList>
    </citation>
    <scope>NUCLEOTIDE SEQUENCE [LARGE SCALE GENOMIC DNA]</scope>
    <source>
        <strain evidence="2">JMC-PN-2008</strain>
    </source>
</reference>
<accession>A0AAN7Y1N7</accession>
<sequence>MQHALAVAAPCCLGSVQASCIQKHAALVADLRQLPLAGIAPEGAHGPERAGGVDPCGLGGFLRLGLHVWVDLGGRGRKLSACHGSLPPERYLQLRAGNMFPPPGVTADSETDAAGKPHPRLTGATRRRRESSSLPAASQVPFRHSEGSTCLTPADREILHS</sequence>
<name>A0AAN7Y1N7_ELEMC</name>
<evidence type="ECO:0000256" key="1">
    <source>
        <dbReference type="SAM" id="MobiDB-lite"/>
    </source>
</evidence>
<dbReference type="EMBL" id="JAUZQC010000005">
    <property type="protein sequence ID" value="KAK5870816.1"/>
    <property type="molecule type" value="Genomic_DNA"/>
</dbReference>
<keyword evidence="3" id="KW-1185">Reference proteome</keyword>